<dbReference type="SFLD" id="SFLDG01135">
    <property type="entry name" value="C1.5.6:_HAD__Beta-PGM__Phospha"/>
    <property type="match status" value="1"/>
</dbReference>
<sequence>MSEKNYIKLIVFDMAGTTVNENNVVYKSLQQAINKLGHDFSLNNVLLIGGGKEKLQAIRDIMKPVYSSAEDLEKDAQIAFADFLTILKAAYKNLEVNTYKGTCELFSYLRQHGIKVALNTGYNEQTALSLLEKLGWKEGETFDALITADDVKNSRPAPDMIYVAMEKCGISNAKQVAKIGDSVVDIEEGKSAGCGLTLGVTTGAQTSEQLNTADPDFIIDSLVELKEIIALETV</sequence>
<dbReference type="InterPro" id="IPR006439">
    <property type="entry name" value="HAD-SF_hydro_IA"/>
</dbReference>
<dbReference type="PANTHER" id="PTHR43434:SF19">
    <property type="entry name" value="PHOSPHONOACETALDEHYDE HYDROLASE"/>
    <property type="match status" value="1"/>
</dbReference>
<dbReference type="AlphaFoldDB" id="A0A2W7S0Y8"/>
<dbReference type="NCBIfam" id="TIGR03351">
    <property type="entry name" value="PhnX-like"/>
    <property type="match status" value="1"/>
</dbReference>
<dbReference type="SUPFAM" id="SSF56784">
    <property type="entry name" value="HAD-like"/>
    <property type="match status" value="1"/>
</dbReference>
<comment type="caution">
    <text evidence="1">The sequence shown here is derived from an EMBL/GenBank/DDBJ whole genome shotgun (WGS) entry which is preliminary data.</text>
</comment>
<accession>A0A2W7S0Y8</accession>
<dbReference type="SFLD" id="SFLDG01129">
    <property type="entry name" value="C1.5:_HAD__Beta-PGM__Phosphata"/>
    <property type="match status" value="1"/>
</dbReference>
<dbReference type="InterPro" id="IPR022468">
    <property type="entry name" value="PhnX-like"/>
</dbReference>
<evidence type="ECO:0000313" key="2">
    <source>
        <dbReference type="Proteomes" id="UP000248882"/>
    </source>
</evidence>
<evidence type="ECO:0000313" key="1">
    <source>
        <dbReference type="EMBL" id="PZX56775.1"/>
    </source>
</evidence>
<dbReference type="GO" id="GO:0008967">
    <property type="term" value="F:phosphoglycolate phosphatase activity"/>
    <property type="evidence" value="ECO:0007669"/>
    <property type="project" value="TreeGrafter"/>
</dbReference>
<dbReference type="InterPro" id="IPR023214">
    <property type="entry name" value="HAD_sf"/>
</dbReference>
<name>A0A2W7S0Y8_9BACT</name>
<dbReference type="InterPro" id="IPR036412">
    <property type="entry name" value="HAD-like_sf"/>
</dbReference>
<dbReference type="Gene3D" id="1.10.150.240">
    <property type="entry name" value="Putative phosphatase, domain 2"/>
    <property type="match status" value="1"/>
</dbReference>
<dbReference type="Gene3D" id="3.40.50.1000">
    <property type="entry name" value="HAD superfamily/HAD-like"/>
    <property type="match status" value="1"/>
</dbReference>
<keyword evidence="2" id="KW-1185">Reference proteome</keyword>
<dbReference type="SFLD" id="SFLDS00003">
    <property type="entry name" value="Haloacid_Dehalogenase"/>
    <property type="match status" value="1"/>
</dbReference>
<dbReference type="GO" id="GO:0005829">
    <property type="term" value="C:cytosol"/>
    <property type="evidence" value="ECO:0007669"/>
    <property type="project" value="TreeGrafter"/>
</dbReference>
<protein>
    <submittedName>
        <fullName evidence="1">Phosphonatase-like hydrolase</fullName>
    </submittedName>
</protein>
<gene>
    <name evidence="1" type="ORF">LV85_00708</name>
</gene>
<dbReference type="RefSeq" id="WP_111316790.1">
    <property type="nucleotide sequence ID" value="NZ_QKZT01000002.1"/>
</dbReference>
<organism evidence="1 2">
    <name type="scientific">Algoriphagus chordae</name>
    <dbReference type="NCBI Taxonomy" id="237019"/>
    <lineage>
        <taxon>Bacteria</taxon>
        <taxon>Pseudomonadati</taxon>
        <taxon>Bacteroidota</taxon>
        <taxon>Cytophagia</taxon>
        <taxon>Cytophagales</taxon>
        <taxon>Cyclobacteriaceae</taxon>
        <taxon>Algoriphagus</taxon>
    </lineage>
</organism>
<dbReference type="NCBIfam" id="TIGR01549">
    <property type="entry name" value="HAD-SF-IA-v1"/>
    <property type="match status" value="1"/>
</dbReference>
<reference evidence="1 2" key="1">
    <citation type="submission" date="2018-06" db="EMBL/GenBank/DDBJ databases">
        <title>Genomic Encyclopedia of Archaeal and Bacterial Type Strains, Phase II (KMG-II): from individual species to whole genera.</title>
        <authorList>
            <person name="Goeker M."/>
        </authorList>
    </citation>
    <scope>NUCLEOTIDE SEQUENCE [LARGE SCALE GENOMIC DNA]</scope>
    <source>
        <strain evidence="1 2">DSM 19830</strain>
    </source>
</reference>
<dbReference type="Proteomes" id="UP000248882">
    <property type="component" value="Unassembled WGS sequence"/>
</dbReference>
<dbReference type="OrthoDB" id="5504491at2"/>
<dbReference type="GO" id="GO:0006281">
    <property type="term" value="P:DNA repair"/>
    <property type="evidence" value="ECO:0007669"/>
    <property type="project" value="TreeGrafter"/>
</dbReference>
<keyword evidence="1" id="KW-0378">Hydrolase</keyword>
<dbReference type="Pfam" id="PF00702">
    <property type="entry name" value="Hydrolase"/>
    <property type="match status" value="1"/>
</dbReference>
<dbReference type="InterPro" id="IPR023198">
    <property type="entry name" value="PGP-like_dom2"/>
</dbReference>
<dbReference type="EMBL" id="QKZT01000002">
    <property type="protein sequence ID" value="PZX56775.1"/>
    <property type="molecule type" value="Genomic_DNA"/>
</dbReference>
<dbReference type="PANTHER" id="PTHR43434">
    <property type="entry name" value="PHOSPHOGLYCOLATE PHOSPHATASE"/>
    <property type="match status" value="1"/>
</dbReference>
<dbReference type="InterPro" id="IPR050155">
    <property type="entry name" value="HAD-like_hydrolase_sf"/>
</dbReference>
<proteinExistence type="predicted"/>